<protein>
    <submittedName>
        <fullName evidence="1">Uncharacterized protein</fullName>
    </submittedName>
</protein>
<dbReference type="EMBL" id="JACGDA010000029">
    <property type="protein sequence ID" value="MBA6148730.1"/>
    <property type="molecule type" value="Genomic_DNA"/>
</dbReference>
<reference evidence="1 2" key="1">
    <citation type="submission" date="2020-07" db="EMBL/GenBank/DDBJ databases">
        <title>Diversity of carbapenemase encoding genes among Pseudomonas putida group clinical isolates in a tertiary Brazilian hospital.</title>
        <authorList>
            <person name="Alberto-Lei F."/>
            <person name="Nodari C.S."/>
            <person name="Streling A.P."/>
            <person name="Paulino J.T."/>
            <person name="Bessa-Neto F.O."/>
            <person name="Cayo R."/>
            <person name="Gales A.C."/>
        </authorList>
    </citation>
    <scope>NUCLEOTIDE SEQUENCE [LARGE SCALE GENOMIC DNA]</scope>
    <source>
        <strain evidence="1 2">11213</strain>
    </source>
</reference>
<accession>A0A7W2LX95</accession>
<gene>
    <name evidence="1" type="ORF">H4C15_14650</name>
</gene>
<name>A0A7W2LX95_9PSED</name>
<organism evidence="1 2">
    <name type="scientific">Pseudomonas juntendi</name>
    <dbReference type="NCBI Taxonomy" id="2666183"/>
    <lineage>
        <taxon>Bacteria</taxon>
        <taxon>Pseudomonadati</taxon>
        <taxon>Pseudomonadota</taxon>
        <taxon>Gammaproteobacteria</taxon>
        <taxon>Pseudomonadales</taxon>
        <taxon>Pseudomonadaceae</taxon>
        <taxon>Pseudomonas</taxon>
    </lineage>
</organism>
<evidence type="ECO:0000313" key="2">
    <source>
        <dbReference type="Proteomes" id="UP000577346"/>
    </source>
</evidence>
<proteinExistence type="predicted"/>
<sequence length="133" mass="14922">MQITITKVLKNEVTVSGQTLSREYVENIMLPMLVAQCGTVKGQQFEIVKVFDEAGLSLQAIPDVVREYRQDQCQKAQERARLQAEANAHAERCREWSPREIAQAKADREARAAAIREHGARIRAASRSNSGGW</sequence>
<dbReference type="RefSeq" id="WP_009684595.1">
    <property type="nucleotide sequence ID" value="NZ_JACGDA010000029.1"/>
</dbReference>
<dbReference type="AlphaFoldDB" id="A0A7W2LX95"/>
<evidence type="ECO:0000313" key="1">
    <source>
        <dbReference type="EMBL" id="MBA6148730.1"/>
    </source>
</evidence>
<dbReference type="Proteomes" id="UP000577346">
    <property type="component" value="Unassembled WGS sequence"/>
</dbReference>
<comment type="caution">
    <text evidence="1">The sequence shown here is derived from an EMBL/GenBank/DDBJ whole genome shotgun (WGS) entry which is preliminary data.</text>
</comment>